<proteinExistence type="predicted"/>
<organism evidence="1 2">
    <name type="scientific">Hesseltinella vesiculosa</name>
    <dbReference type="NCBI Taxonomy" id="101127"/>
    <lineage>
        <taxon>Eukaryota</taxon>
        <taxon>Fungi</taxon>
        <taxon>Fungi incertae sedis</taxon>
        <taxon>Mucoromycota</taxon>
        <taxon>Mucoromycotina</taxon>
        <taxon>Mucoromycetes</taxon>
        <taxon>Mucorales</taxon>
        <taxon>Cunninghamellaceae</taxon>
        <taxon>Hesseltinella</taxon>
    </lineage>
</organism>
<sequence length="135" mass="15543">MCDQSWLEAIEITLHQAPPALFSTFKELVGYMGQDSTLQNQSLDQDTPFQHVELGAIRRHPSCLNHLFTNYPQFMINCQQALSEKDMIQLEHLLSPEASSLDDVQWKHQLNLCLTTSNLLDQFKEIAAYEVYDDL</sequence>
<keyword evidence="2" id="KW-1185">Reference proteome</keyword>
<dbReference type="Proteomes" id="UP000242146">
    <property type="component" value="Unassembled WGS sequence"/>
</dbReference>
<comment type="caution">
    <text evidence="1">The sequence shown here is derived from an EMBL/GenBank/DDBJ whole genome shotgun (WGS) entry which is preliminary data.</text>
</comment>
<evidence type="ECO:0000313" key="1">
    <source>
        <dbReference type="EMBL" id="ORX62597.1"/>
    </source>
</evidence>
<name>A0A1X2GWZ2_9FUNG</name>
<reference evidence="1 2" key="1">
    <citation type="submission" date="2016-07" db="EMBL/GenBank/DDBJ databases">
        <title>Pervasive Adenine N6-methylation of Active Genes in Fungi.</title>
        <authorList>
            <consortium name="DOE Joint Genome Institute"/>
            <person name="Mondo S.J."/>
            <person name="Dannebaum R.O."/>
            <person name="Kuo R.C."/>
            <person name="Labutti K."/>
            <person name="Haridas S."/>
            <person name="Kuo A."/>
            <person name="Salamov A."/>
            <person name="Ahrendt S.R."/>
            <person name="Lipzen A."/>
            <person name="Sullivan W."/>
            <person name="Andreopoulos W.B."/>
            <person name="Clum A."/>
            <person name="Lindquist E."/>
            <person name="Daum C."/>
            <person name="Ramamoorthy G.K."/>
            <person name="Gryganskyi A."/>
            <person name="Culley D."/>
            <person name="Magnuson J.K."/>
            <person name="James T.Y."/>
            <person name="O'Malley M.A."/>
            <person name="Stajich J.E."/>
            <person name="Spatafora J.W."/>
            <person name="Visel A."/>
            <person name="Grigoriev I.V."/>
        </authorList>
    </citation>
    <scope>NUCLEOTIDE SEQUENCE [LARGE SCALE GENOMIC DNA]</scope>
    <source>
        <strain evidence="1 2">NRRL 3301</strain>
    </source>
</reference>
<dbReference type="AlphaFoldDB" id="A0A1X2GWZ2"/>
<gene>
    <name evidence="1" type="ORF">DM01DRAFT_1330726</name>
</gene>
<dbReference type="EMBL" id="MCGT01000001">
    <property type="protein sequence ID" value="ORX62597.1"/>
    <property type="molecule type" value="Genomic_DNA"/>
</dbReference>
<evidence type="ECO:0000313" key="2">
    <source>
        <dbReference type="Proteomes" id="UP000242146"/>
    </source>
</evidence>
<protein>
    <submittedName>
        <fullName evidence="1">Uncharacterized protein</fullName>
    </submittedName>
</protein>
<dbReference type="OrthoDB" id="5279943at2759"/>
<accession>A0A1X2GWZ2</accession>